<dbReference type="OrthoDB" id="2134758at2"/>
<dbReference type="PROSITE" id="PS51257">
    <property type="entry name" value="PROKAR_LIPOPROTEIN"/>
    <property type="match status" value="1"/>
</dbReference>
<sequence>MTKKASLMVAGLSILLLSACGATPDQVISQAQQEANDMTESLQIIQTNEADLQTDFETDLAADKSLANMAEGGQGETRANLIARQDAFETLKEDYENLHNQAATLKKFDETDFTAEEDFSNFSEMRNLVLTVDEQMAGYVENYQAVLDAENDYYQQLAAEDSDLTVFTDGMTGINSQYQTAQELLAEVLPNLAKLAEDPEA</sequence>
<keyword evidence="1" id="KW-0732">Signal</keyword>
<organism evidence="2 3">
    <name type="scientific">Aerococcus agrisoli</name>
    <dbReference type="NCBI Taxonomy" id="2487350"/>
    <lineage>
        <taxon>Bacteria</taxon>
        <taxon>Bacillati</taxon>
        <taxon>Bacillota</taxon>
        <taxon>Bacilli</taxon>
        <taxon>Lactobacillales</taxon>
        <taxon>Aerococcaceae</taxon>
        <taxon>Aerococcus</taxon>
    </lineage>
</organism>
<gene>
    <name evidence="2" type="ORF">EF384_04200</name>
</gene>
<dbReference type="AlphaFoldDB" id="A0A3N4GNR3"/>
<name>A0A3N4GNR3_9LACT</name>
<keyword evidence="3" id="KW-1185">Reference proteome</keyword>
<dbReference type="RefSeq" id="WP_123779734.1">
    <property type="nucleotide sequence ID" value="NZ_RKMG01000009.1"/>
</dbReference>
<evidence type="ECO:0000313" key="2">
    <source>
        <dbReference type="EMBL" id="RPA60771.1"/>
    </source>
</evidence>
<dbReference type="EMBL" id="RKMG01000009">
    <property type="protein sequence ID" value="RPA60771.1"/>
    <property type="molecule type" value="Genomic_DNA"/>
</dbReference>
<proteinExistence type="predicted"/>
<dbReference type="Proteomes" id="UP000273977">
    <property type="component" value="Unassembled WGS sequence"/>
</dbReference>
<feature type="chain" id="PRO_5038753489" description="Cell-wall binding lipoprotein" evidence="1">
    <location>
        <begin position="23"/>
        <end position="201"/>
    </location>
</feature>
<dbReference type="Gene3D" id="1.20.120.570">
    <property type="entry name" value="YkyA-like"/>
    <property type="match status" value="1"/>
</dbReference>
<protein>
    <recommendedName>
        <fullName evidence="4">Cell-wall binding lipoprotein</fullName>
    </recommendedName>
</protein>
<accession>A0A3N4GNR3</accession>
<feature type="signal peptide" evidence="1">
    <location>
        <begin position="1"/>
        <end position="22"/>
    </location>
</feature>
<dbReference type="InterPro" id="IPR036785">
    <property type="entry name" value="YkyA-like_sf"/>
</dbReference>
<evidence type="ECO:0000313" key="3">
    <source>
        <dbReference type="Proteomes" id="UP000273977"/>
    </source>
</evidence>
<reference evidence="2 3" key="1">
    <citation type="submission" date="2018-11" db="EMBL/GenBank/DDBJ databases">
        <title>Aerococcus sp. SJQ22, whole genome shotgun sequence.</title>
        <authorList>
            <person name="Sun L."/>
            <person name="Gao X."/>
            <person name="Chen W."/>
            <person name="Huang K."/>
        </authorList>
    </citation>
    <scope>NUCLEOTIDE SEQUENCE [LARGE SCALE GENOMIC DNA]</scope>
    <source>
        <strain evidence="2 3">SJQ22</strain>
    </source>
</reference>
<dbReference type="Pfam" id="PF10368">
    <property type="entry name" value="YkyA"/>
    <property type="match status" value="1"/>
</dbReference>
<evidence type="ECO:0008006" key="4">
    <source>
        <dbReference type="Google" id="ProtNLM"/>
    </source>
</evidence>
<evidence type="ECO:0000256" key="1">
    <source>
        <dbReference type="SAM" id="SignalP"/>
    </source>
</evidence>
<dbReference type="InterPro" id="IPR019454">
    <property type="entry name" value="Lipoprot_YkyA-like"/>
</dbReference>
<comment type="caution">
    <text evidence="2">The sequence shown here is derived from an EMBL/GenBank/DDBJ whole genome shotgun (WGS) entry which is preliminary data.</text>
</comment>